<gene>
    <name evidence="3" type="ORF">X474_16490</name>
</gene>
<dbReference type="Pfam" id="PF00534">
    <property type="entry name" value="Glycos_transf_1"/>
    <property type="match status" value="1"/>
</dbReference>
<evidence type="ECO:0000259" key="2">
    <source>
        <dbReference type="Pfam" id="PF13439"/>
    </source>
</evidence>
<proteinExistence type="predicted"/>
<dbReference type="Gene3D" id="3.40.50.2000">
    <property type="entry name" value="Glycogen Phosphorylase B"/>
    <property type="match status" value="2"/>
</dbReference>
<dbReference type="Pfam" id="PF13439">
    <property type="entry name" value="Glyco_transf_4"/>
    <property type="match status" value="1"/>
</dbReference>
<feature type="domain" description="Glycosyltransferase subfamily 4-like N-terminal" evidence="2">
    <location>
        <begin position="14"/>
        <end position="177"/>
    </location>
</feature>
<dbReference type="OrthoDB" id="9767517at2"/>
<comment type="caution">
    <text evidence="3">The sequence shown here is derived from an EMBL/GenBank/DDBJ whole genome shotgun (WGS) entry which is preliminary data.</text>
</comment>
<evidence type="ECO:0000313" key="3">
    <source>
        <dbReference type="EMBL" id="KIX12886.1"/>
    </source>
</evidence>
<dbReference type="RefSeq" id="WP_052515246.1">
    <property type="nucleotide sequence ID" value="NZ_AZAC01000021.1"/>
</dbReference>
<dbReference type="STRING" id="1429043.X474_16490"/>
<feature type="domain" description="Glycosyl transferase family 1" evidence="1">
    <location>
        <begin position="192"/>
        <end position="338"/>
    </location>
</feature>
<dbReference type="SUPFAM" id="SSF53756">
    <property type="entry name" value="UDP-Glycosyltransferase/glycogen phosphorylase"/>
    <property type="match status" value="1"/>
</dbReference>
<organism evidence="3 4">
    <name type="scientific">Dethiosulfatarculus sandiegensis</name>
    <dbReference type="NCBI Taxonomy" id="1429043"/>
    <lineage>
        <taxon>Bacteria</taxon>
        <taxon>Pseudomonadati</taxon>
        <taxon>Thermodesulfobacteriota</taxon>
        <taxon>Desulfarculia</taxon>
        <taxon>Desulfarculales</taxon>
        <taxon>Desulfarculaceae</taxon>
        <taxon>Dethiosulfatarculus</taxon>
    </lineage>
</organism>
<name>A0A0D2JAY7_9BACT</name>
<dbReference type="PANTHER" id="PTHR12526:SF623">
    <property type="entry name" value="WABG"/>
    <property type="match status" value="1"/>
</dbReference>
<keyword evidence="4" id="KW-1185">Reference proteome</keyword>
<accession>A0A0D2JAY7</accession>
<reference evidence="3 4" key="1">
    <citation type="submission" date="2013-11" db="EMBL/GenBank/DDBJ databases">
        <title>Metagenomic analysis of a methanogenic consortium involved in long chain n-alkane degradation.</title>
        <authorList>
            <person name="Davidova I.A."/>
            <person name="Callaghan A.V."/>
            <person name="Wawrik B."/>
            <person name="Pruitt S."/>
            <person name="Marks C."/>
            <person name="Duncan K.E."/>
            <person name="Suflita J.M."/>
        </authorList>
    </citation>
    <scope>NUCLEOTIDE SEQUENCE [LARGE SCALE GENOMIC DNA]</scope>
    <source>
        <strain evidence="3 4">SPR</strain>
    </source>
</reference>
<dbReference type="InterPro" id="IPR001296">
    <property type="entry name" value="Glyco_trans_1"/>
</dbReference>
<dbReference type="CDD" id="cd03801">
    <property type="entry name" value="GT4_PimA-like"/>
    <property type="match status" value="1"/>
</dbReference>
<dbReference type="AlphaFoldDB" id="A0A0D2JAY7"/>
<dbReference type="GO" id="GO:0016757">
    <property type="term" value="F:glycosyltransferase activity"/>
    <property type="evidence" value="ECO:0007669"/>
    <property type="project" value="InterPro"/>
</dbReference>
<dbReference type="InParanoid" id="A0A0D2JAY7"/>
<dbReference type="FunCoup" id="A0A0D2JAY7">
    <property type="interactions" value="74"/>
</dbReference>
<dbReference type="InterPro" id="IPR028098">
    <property type="entry name" value="Glyco_trans_4-like_N"/>
</dbReference>
<protein>
    <submittedName>
        <fullName evidence="3">Glycosyl transferase family 1</fullName>
    </submittedName>
</protein>
<keyword evidence="3" id="KW-0808">Transferase</keyword>
<sequence length="373" mass="40422">MRLGLIRFKYDQAGGAEKSLLLLAKGLLDRGHEVHVMTTSWTGHRPPGLNVHYAFVDKSTPSSQAVDFGVAARVQMELLGLDTFLSLDRVPGSPLLRAGDGCHAAWLEHRSPYESALKRFSFKVLPRHRAILDLERRTFTAPELKVAIANSRLVAEELKKHFGLSDDRVAVIYNGVEKTPYILASQPGKISDKRAELGLGEKEKTILFLGSGFERKGLSFAIRALAKVPQARLLVAGRDRISRYKALAARQGVQERVEFLGGRADAPELLALADVMCLPTLYDPCANACLEALACGTPVVTTGKNGASELVVDGKSGFVLKNPADIEDLGLAVSRAMEFKGRFEPDLPSLEDMVGRTAELMEKAASMAGGQGS</sequence>
<dbReference type="PANTHER" id="PTHR12526">
    <property type="entry name" value="GLYCOSYLTRANSFERASE"/>
    <property type="match status" value="1"/>
</dbReference>
<dbReference type="EMBL" id="AZAC01000021">
    <property type="protein sequence ID" value="KIX12886.1"/>
    <property type="molecule type" value="Genomic_DNA"/>
</dbReference>
<evidence type="ECO:0000259" key="1">
    <source>
        <dbReference type="Pfam" id="PF00534"/>
    </source>
</evidence>
<dbReference type="Proteomes" id="UP000032233">
    <property type="component" value="Unassembled WGS sequence"/>
</dbReference>
<evidence type="ECO:0000313" key="4">
    <source>
        <dbReference type="Proteomes" id="UP000032233"/>
    </source>
</evidence>